<dbReference type="AlphaFoldDB" id="A0A4Z0P8J9"/>
<comment type="caution">
    <text evidence="1">The sequence shown here is derived from an EMBL/GenBank/DDBJ whole genome shotgun (WGS) entry which is preliminary data.</text>
</comment>
<reference evidence="1 2" key="1">
    <citation type="submission" date="2019-04" db="EMBL/GenBank/DDBJ databases">
        <authorList>
            <person name="Feng G."/>
            <person name="Zhang J."/>
            <person name="Zhu H."/>
        </authorList>
    </citation>
    <scope>NUCLEOTIDE SEQUENCE [LARGE SCALE GENOMIC DNA]</scope>
    <source>
        <strain evidence="1 2">92R-1</strain>
    </source>
</reference>
<evidence type="ECO:0000313" key="2">
    <source>
        <dbReference type="Proteomes" id="UP000298337"/>
    </source>
</evidence>
<dbReference type="RefSeq" id="WP_135434152.1">
    <property type="nucleotide sequence ID" value="NZ_SRLA01000002.1"/>
</dbReference>
<keyword evidence="2" id="KW-1185">Reference proteome</keyword>
<dbReference type="Proteomes" id="UP000298337">
    <property type="component" value="Unassembled WGS sequence"/>
</dbReference>
<gene>
    <name evidence="1" type="ORF">EU556_11190</name>
</gene>
<name>A0A4Z0P8J9_9BACT</name>
<organism evidence="1 2">
    <name type="scientific">Hymenobacter fodinae</name>
    <dbReference type="NCBI Taxonomy" id="2510796"/>
    <lineage>
        <taxon>Bacteria</taxon>
        <taxon>Pseudomonadati</taxon>
        <taxon>Bacteroidota</taxon>
        <taxon>Cytophagia</taxon>
        <taxon>Cytophagales</taxon>
        <taxon>Hymenobacteraceae</taxon>
        <taxon>Hymenobacter</taxon>
    </lineage>
</organism>
<proteinExistence type="predicted"/>
<protein>
    <submittedName>
        <fullName evidence="1">Uncharacterized protein</fullName>
    </submittedName>
</protein>
<evidence type="ECO:0000313" key="1">
    <source>
        <dbReference type="EMBL" id="TGE08278.1"/>
    </source>
</evidence>
<dbReference type="EMBL" id="SRLA01000002">
    <property type="protein sequence ID" value="TGE08278.1"/>
    <property type="molecule type" value="Genomic_DNA"/>
</dbReference>
<sequence>METINTAAHSNTIKIESVRIAGEWHATAFIGKERVAFAVTKNRKLAEEDARKGAEYVLRDQRRFVTSEKFVSGLQPFLQQSAA</sequence>
<accession>A0A4Z0P8J9</accession>